<feature type="region of interest" description="Disordered" evidence="1">
    <location>
        <begin position="1"/>
        <end position="22"/>
    </location>
</feature>
<keyword evidence="3" id="KW-1185">Reference proteome</keyword>
<evidence type="ECO:0000313" key="2">
    <source>
        <dbReference type="EMBL" id="CAG8700389.1"/>
    </source>
</evidence>
<accession>A0A9N9HQC8</accession>
<feature type="non-terminal residue" evidence="2">
    <location>
        <position position="114"/>
    </location>
</feature>
<gene>
    <name evidence="2" type="ORF">AMORRO_LOCUS12095</name>
</gene>
<dbReference type="AlphaFoldDB" id="A0A9N9HQC8"/>
<evidence type="ECO:0000256" key="1">
    <source>
        <dbReference type="SAM" id="MobiDB-lite"/>
    </source>
</evidence>
<comment type="caution">
    <text evidence="2">The sequence shown here is derived from an EMBL/GenBank/DDBJ whole genome shotgun (WGS) entry which is preliminary data.</text>
</comment>
<evidence type="ECO:0000313" key="3">
    <source>
        <dbReference type="Proteomes" id="UP000789342"/>
    </source>
</evidence>
<protein>
    <submittedName>
        <fullName evidence="2">13349_t:CDS:1</fullName>
    </submittedName>
</protein>
<proteinExistence type="predicted"/>
<reference evidence="2" key="1">
    <citation type="submission" date="2021-06" db="EMBL/GenBank/DDBJ databases">
        <authorList>
            <person name="Kallberg Y."/>
            <person name="Tangrot J."/>
            <person name="Rosling A."/>
        </authorList>
    </citation>
    <scope>NUCLEOTIDE SEQUENCE</scope>
    <source>
        <strain evidence="2">CL551</strain>
    </source>
</reference>
<feature type="compositionally biased region" description="Polar residues" evidence="1">
    <location>
        <begin position="1"/>
        <end position="17"/>
    </location>
</feature>
<sequence length="114" mass="13262">DAIDFTNKTSRETTQAARLTKQDTTRNLNIAAIEETDDESQHIHLKVTGPTSCAKIPHHNDEIRCYDEDRMDGKAREKQEQRINKLTRVATRKTKTMNQERVVNPKEYRNVQPQ</sequence>
<dbReference type="EMBL" id="CAJVPV010016916">
    <property type="protein sequence ID" value="CAG8700389.1"/>
    <property type="molecule type" value="Genomic_DNA"/>
</dbReference>
<dbReference type="Proteomes" id="UP000789342">
    <property type="component" value="Unassembled WGS sequence"/>
</dbReference>
<organism evidence="2 3">
    <name type="scientific">Acaulospora morrowiae</name>
    <dbReference type="NCBI Taxonomy" id="94023"/>
    <lineage>
        <taxon>Eukaryota</taxon>
        <taxon>Fungi</taxon>
        <taxon>Fungi incertae sedis</taxon>
        <taxon>Mucoromycota</taxon>
        <taxon>Glomeromycotina</taxon>
        <taxon>Glomeromycetes</taxon>
        <taxon>Diversisporales</taxon>
        <taxon>Acaulosporaceae</taxon>
        <taxon>Acaulospora</taxon>
    </lineage>
</organism>
<name>A0A9N9HQC8_9GLOM</name>